<sequence length="197" mass="21107">MNGKWKLALGSALAVTAIGGGVFVLVAHNTPAPRTVAGEYPALETTEYAPKVEGWSAKDVADAWDRVRAEVEAETRADRVARGLPAEPTPEETAYTDALDAMVTAQLDTVEAGCTWDGGKFNARLHGTNYGWCTVDADTSSLTRTREACTVVQGRWTQQDDRFPDMKSAREVVVMVPATDAKDPVTGTCVLTKGETS</sequence>
<gene>
    <name evidence="1" type="ORF">ABFW12_25775</name>
</gene>
<proteinExistence type="predicted"/>
<evidence type="ECO:0008006" key="3">
    <source>
        <dbReference type="Google" id="ProtNLM"/>
    </source>
</evidence>
<evidence type="ECO:0000313" key="1">
    <source>
        <dbReference type="EMBL" id="MEX3741644.1"/>
    </source>
</evidence>
<reference evidence="1 2" key="1">
    <citation type="submission" date="2024-04" db="EMBL/GenBank/DDBJ databases">
        <title>Genomic Markers of Mycobacteria.</title>
        <authorList>
            <person name="Soliman M.S."/>
            <person name="Elkholy A."/>
            <person name="Soliman N.S."/>
            <person name="Abbas A."/>
            <person name="Khayrat S."/>
            <person name="Shawky S."/>
        </authorList>
    </citation>
    <scope>NUCLEOTIDE SEQUENCE [LARGE SCALE GENOMIC DNA]</scope>
    <source>
        <strain evidence="1 2">Egy-CU-AM5</strain>
    </source>
</reference>
<name>A0ABV3VKC8_9MYCO</name>
<dbReference type="Proteomes" id="UP001558474">
    <property type="component" value="Unassembled WGS sequence"/>
</dbReference>
<protein>
    <recommendedName>
        <fullName evidence="3">Sensor domain-containing protein</fullName>
    </recommendedName>
</protein>
<dbReference type="RefSeq" id="WP_368574025.1">
    <property type="nucleotide sequence ID" value="NZ_JBDLOU010000073.1"/>
</dbReference>
<accession>A0ABV3VKC8</accession>
<evidence type="ECO:0000313" key="2">
    <source>
        <dbReference type="Proteomes" id="UP001558474"/>
    </source>
</evidence>
<organism evidence="1 2">
    <name type="scientific">Mycolicibacterium porcinum</name>
    <dbReference type="NCBI Taxonomy" id="39693"/>
    <lineage>
        <taxon>Bacteria</taxon>
        <taxon>Bacillati</taxon>
        <taxon>Actinomycetota</taxon>
        <taxon>Actinomycetes</taxon>
        <taxon>Mycobacteriales</taxon>
        <taxon>Mycobacteriaceae</taxon>
        <taxon>Mycolicibacterium</taxon>
    </lineage>
</organism>
<dbReference type="EMBL" id="JBDLOU010000073">
    <property type="protein sequence ID" value="MEX3741644.1"/>
    <property type="molecule type" value="Genomic_DNA"/>
</dbReference>
<keyword evidence="2" id="KW-1185">Reference proteome</keyword>
<comment type="caution">
    <text evidence="1">The sequence shown here is derived from an EMBL/GenBank/DDBJ whole genome shotgun (WGS) entry which is preliminary data.</text>
</comment>